<dbReference type="STRING" id="5643.A0A060S9H5"/>
<reference evidence="2" key="1">
    <citation type="submission" date="2014-01" db="EMBL/GenBank/DDBJ databases">
        <title>The genome of the white-rot fungus Pycnoporus cinnabarinus: a basidiomycete model with a versatile arsenal for lignocellulosic biomass breakdown.</title>
        <authorList>
            <person name="Levasseur A."/>
            <person name="Lomascolo A."/>
            <person name="Ruiz-Duenas F.J."/>
            <person name="Uzan E."/>
            <person name="Piumi F."/>
            <person name="Kues U."/>
            <person name="Ram A.F.J."/>
            <person name="Murat C."/>
            <person name="Haon M."/>
            <person name="Benoit I."/>
            <person name="Arfi Y."/>
            <person name="Chevret D."/>
            <person name="Drula E."/>
            <person name="Kwon M.J."/>
            <person name="Gouret P."/>
            <person name="Lesage-Meessen L."/>
            <person name="Lombard V."/>
            <person name="Mariette J."/>
            <person name="Noirot C."/>
            <person name="Park J."/>
            <person name="Patyshakuliyeva A."/>
            <person name="Wieneger R.A.B."/>
            <person name="Wosten H.A.B."/>
            <person name="Martin F."/>
            <person name="Coutinho P.M."/>
            <person name="de Vries R."/>
            <person name="Martinez A.T."/>
            <person name="Klopp C."/>
            <person name="Pontarotti P."/>
            <person name="Henrissat B."/>
            <person name="Record E."/>
        </authorList>
    </citation>
    <scope>NUCLEOTIDE SEQUENCE [LARGE SCALE GENOMIC DNA]</scope>
    <source>
        <strain evidence="2">BRFM137</strain>
    </source>
</reference>
<dbReference type="HOGENOM" id="CLU_100697_0_0_1"/>
<dbReference type="EMBL" id="CCBP010000028">
    <property type="protein sequence ID" value="CDO68924.1"/>
    <property type="molecule type" value="Genomic_DNA"/>
</dbReference>
<feature type="compositionally biased region" description="Basic and acidic residues" evidence="1">
    <location>
        <begin position="205"/>
        <end position="218"/>
    </location>
</feature>
<accession>A0A060S9H5</accession>
<proteinExistence type="predicted"/>
<dbReference type="AlphaFoldDB" id="A0A060S9H5"/>
<feature type="compositionally biased region" description="Acidic residues" evidence="1">
    <location>
        <begin position="167"/>
        <end position="176"/>
    </location>
</feature>
<feature type="compositionally biased region" description="Acidic residues" evidence="1">
    <location>
        <begin position="184"/>
        <end position="194"/>
    </location>
</feature>
<feature type="compositionally biased region" description="Polar residues" evidence="1">
    <location>
        <begin position="1"/>
        <end position="21"/>
    </location>
</feature>
<feature type="compositionally biased region" description="Basic and acidic residues" evidence="1">
    <location>
        <begin position="226"/>
        <end position="241"/>
    </location>
</feature>
<dbReference type="OrthoDB" id="2497589at2759"/>
<evidence type="ECO:0000313" key="3">
    <source>
        <dbReference type="Proteomes" id="UP000029665"/>
    </source>
</evidence>
<sequence length="241" mass="24686">MGKQTSNPSGFSTGRGTSTVLLQKRAAEDDSGSGPTTRSAKALKTEQASPARGPRGARGRRGGPKANLAASAFKARALPLHVNVTHTPPVLADDGSVSLASTDPGFISTATLLPSSFATGSYGWKGSKRITIELQNPEDGGEGEKEKVHVMLTINATVMGSKNAAEGDGEADAEADGETKAEGGEDAAEAAAEEEAQKAVEQAVAEEKEVADEKKEINGEAAAVDGDAKEPAPMEDVKEGE</sequence>
<gene>
    <name evidence="2" type="ORF">BN946_scf185000.g67</name>
</gene>
<comment type="caution">
    <text evidence="2">The sequence shown here is derived from an EMBL/GenBank/DDBJ whole genome shotgun (WGS) entry which is preliminary data.</text>
</comment>
<evidence type="ECO:0000313" key="2">
    <source>
        <dbReference type="EMBL" id="CDO68924.1"/>
    </source>
</evidence>
<dbReference type="Proteomes" id="UP000029665">
    <property type="component" value="Unassembled WGS sequence"/>
</dbReference>
<protein>
    <submittedName>
        <fullName evidence="2">Uncharacterized protein</fullName>
    </submittedName>
</protein>
<keyword evidence="3" id="KW-1185">Reference proteome</keyword>
<evidence type="ECO:0000256" key="1">
    <source>
        <dbReference type="SAM" id="MobiDB-lite"/>
    </source>
</evidence>
<name>A0A060S9H5_PYCCI</name>
<organism evidence="2 3">
    <name type="scientific">Pycnoporus cinnabarinus</name>
    <name type="common">Cinnabar-red polypore</name>
    <name type="synonym">Trametes cinnabarina</name>
    <dbReference type="NCBI Taxonomy" id="5643"/>
    <lineage>
        <taxon>Eukaryota</taxon>
        <taxon>Fungi</taxon>
        <taxon>Dikarya</taxon>
        <taxon>Basidiomycota</taxon>
        <taxon>Agaricomycotina</taxon>
        <taxon>Agaricomycetes</taxon>
        <taxon>Polyporales</taxon>
        <taxon>Polyporaceae</taxon>
        <taxon>Trametes</taxon>
    </lineage>
</organism>
<feature type="region of interest" description="Disordered" evidence="1">
    <location>
        <begin position="161"/>
        <end position="241"/>
    </location>
</feature>
<feature type="region of interest" description="Disordered" evidence="1">
    <location>
        <begin position="1"/>
        <end position="66"/>
    </location>
</feature>